<dbReference type="PANTHER" id="PTHR12589">
    <property type="entry name" value="PYRUVOYL TETRAHYDROBIOPTERIN SYNTHASE"/>
    <property type="match status" value="1"/>
</dbReference>
<protein>
    <recommendedName>
        <fullName evidence="5">6-carboxy-5,6,7,8-tetrahydropterin synthase</fullName>
        <ecNumber evidence="4">4.1.2.50</ecNumber>
    </recommendedName>
    <alternativeName>
        <fullName evidence="9">Queuosine biosynthesis protein QueD</fullName>
    </alternativeName>
</protein>
<evidence type="ECO:0000313" key="11">
    <source>
        <dbReference type="EMBL" id="QEL16185.1"/>
    </source>
</evidence>
<reference evidence="12" key="1">
    <citation type="submission" date="2019-08" db="EMBL/GenBank/DDBJ databases">
        <title>Limnoglobus roseus gen. nov., sp. nov., a novel freshwater planctomycete with a giant genome from the family Gemmataceae.</title>
        <authorList>
            <person name="Kulichevskaya I.S."/>
            <person name="Naumoff D.G."/>
            <person name="Miroshnikov K."/>
            <person name="Ivanova A."/>
            <person name="Philippov D.A."/>
            <person name="Hakobyan A."/>
            <person name="Rijpstra I.C."/>
            <person name="Sinninghe Damste J.S."/>
            <person name="Liesack W."/>
            <person name="Dedysh S.N."/>
        </authorList>
    </citation>
    <scope>NUCLEOTIDE SEQUENCE [LARGE SCALE GENOMIC DNA]</scope>
    <source>
        <strain evidence="12">PX52</strain>
    </source>
</reference>
<dbReference type="Gene3D" id="3.30.479.10">
    <property type="entry name" value="6-pyruvoyl tetrahydropterin synthase/QueD"/>
    <property type="match status" value="1"/>
</dbReference>
<dbReference type="KEGG" id="lrs:PX52LOC_03125"/>
<dbReference type="PANTHER" id="PTHR12589:SF7">
    <property type="entry name" value="6-PYRUVOYL TETRAHYDROBIOPTERIN SYNTHASE"/>
    <property type="match status" value="1"/>
</dbReference>
<dbReference type="SUPFAM" id="SSF55620">
    <property type="entry name" value="Tetrahydrobiopterin biosynthesis enzymes-like"/>
    <property type="match status" value="1"/>
</dbReference>
<dbReference type="InterPro" id="IPR038418">
    <property type="entry name" value="6-PTP_synth/QueD_sf"/>
</dbReference>
<name>A0A5C1AC71_9BACT</name>
<accession>A0A5C1AC71</accession>
<dbReference type="GO" id="GO:0046872">
    <property type="term" value="F:metal ion binding"/>
    <property type="evidence" value="ECO:0007669"/>
    <property type="project" value="UniProtKB-KW"/>
</dbReference>
<sequence length="133" mass="15276">MFRVTKEIWFCYGHRLLNYNGKCAHLHGHNGKAVITLEAAALDPLGMVVDFTQVKQLVGRWIDDHLDHKMLLHKDDPVIPDLRRLGEQFVTLDVNPTAENIAKLIYDHAVQQRLPVVEVTLWETETSFATYRG</sequence>
<proteinExistence type="inferred from homology"/>
<dbReference type="Proteomes" id="UP000324974">
    <property type="component" value="Chromosome"/>
</dbReference>
<dbReference type="InterPro" id="IPR007115">
    <property type="entry name" value="6-PTP_synth/QueD"/>
</dbReference>
<dbReference type="Pfam" id="PF01242">
    <property type="entry name" value="PTPS"/>
    <property type="match status" value="1"/>
</dbReference>
<evidence type="ECO:0000256" key="5">
    <source>
        <dbReference type="ARBA" id="ARBA00018141"/>
    </source>
</evidence>
<comment type="catalytic activity">
    <reaction evidence="10">
        <text>7,8-dihydroneopterin 3'-triphosphate + H2O = 6-carboxy-5,6,7,8-tetrahydropterin + triphosphate + acetaldehyde + 2 H(+)</text>
        <dbReference type="Rhea" id="RHEA:27966"/>
        <dbReference type="ChEBI" id="CHEBI:15343"/>
        <dbReference type="ChEBI" id="CHEBI:15377"/>
        <dbReference type="ChEBI" id="CHEBI:15378"/>
        <dbReference type="ChEBI" id="CHEBI:18036"/>
        <dbReference type="ChEBI" id="CHEBI:58462"/>
        <dbReference type="ChEBI" id="CHEBI:61032"/>
        <dbReference type="EC" id="4.1.2.50"/>
    </reaction>
</comment>
<keyword evidence="8" id="KW-0456">Lyase</keyword>
<evidence type="ECO:0000256" key="8">
    <source>
        <dbReference type="ARBA" id="ARBA00023239"/>
    </source>
</evidence>
<dbReference type="RefSeq" id="WP_149110943.1">
    <property type="nucleotide sequence ID" value="NZ_CP042425.1"/>
</dbReference>
<evidence type="ECO:0000256" key="1">
    <source>
        <dbReference type="ARBA" id="ARBA00001947"/>
    </source>
</evidence>
<evidence type="ECO:0000256" key="10">
    <source>
        <dbReference type="ARBA" id="ARBA00048807"/>
    </source>
</evidence>
<dbReference type="EMBL" id="CP042425">
    <property type="protein sequence ID" value="QEL16185.1"/>
    <property type="molecule type" value="Genomic_DNA"/>
</dbReference>
<comment type="cofactor">
    <cofactor evidence="1">
        <name>Zn(2+)</name>
        <dbReference type="ChEBI" id="CHEBI:29105"/>
    </cofactor>
</comment>
<evidence type="ECO:0000256" key="2">
    <source>
        <dbReference type="ARBA" id="ARBA00005061"/>
    </source>
</evidence>
<keyword evidence="6" id="KW-0479">Metal-binding</keyword>
<evidence type="ECO:0000256" key="4">
    <source>
        <dbReference type="ARBA" id="ARBA00012982"/>
    </source>
</evidence>
<evidence type="ECO:0000313" key="12">
    <source>
        <dbReference type="Proteomes" id="UP000324974"/>
    </source>
</evidence>
<comment type="similarity">
    <text evidence="3">Belongs to the PTPS family. QueD subfamily.</text>
</comment>
<evidence type="ECO:0000256" key="3">
    <source>
        <dbReference type="ARBA" id="ARBA00008900"/>
    </source>
</evidence>
<keyword evidence="7" id="KW-0862">Zinc</keyword>
<keyword evidence="12" id="KW-1185">Reference proteome</keyword>
<gene>
    <name evidence="11" type="ORF">PX52LOC_03125</name>
</gene>
<evidence type="ECO:0000256" key="9">
    <source>
        <dbReference type="ARBA" id="ARBA00031449"/>
    </source>
</evidence>
<dbReference type="GO" id="GO:0070497">
    <property type="term" value="F:6-carboxytetrahydropterin synthase activity"/>
    <property type="evidence" value="ECO:0007669"/>
    <property type="project" value="UniProtKB-EC"/>
</dbReference>
<dbReference type="OrthoDB" id="9804698at2"/>
<evidence type="ECO:0000256" key="7">
    <source>
        <dbReference type="ARBA" id="ARBA00022833"/>
    </source>
</evidence>
<comment type="pathway">
    <text evidence="2">Purine metabolism; 7-cyano-7-deazaguanine biosynthesis.</text>
</comment>
<organism evidence="11 12">
    <name type="scientific">Limnoglobus roseus</name>
    <dbReference type="NCBI Taxonomy" id="2598579"/>
    <lineage>
        <taxon>Bacteria</taxon>
        <taxon>Pseudomonadati</taxon>
        <taxon>Planctomycetota</taxon>
        <taxon>Planctomycetia</taxon>
        <taxon>Gemmatales</taxon>
        <taxon>Gemmataceae</taxon>
        <taxon>Limnoglobus</taxon>
    </lineage>
</organism>
<dbReference type="AlphaFoldDB" id="A0A5C1AC71"/>
<dbReference type="UniPathway" id="UPA00391"/>
<evidence type="ECO:0000256" key="6">
    <source>
        <dbReference type="ARBA" id="ARBA00022723"/>
    </source>
</evidence>
<dbReference type="EC" id="4.1.2.50" evidence="4"/>